<dbReference type="SMART" id="SM01260">
    <property type="entry name" value="LANC_like"/>
    <property type="match status" value="1"/>
</dbReference>
<feature type="region of interest" description="Disordered" evidence="1">
    <location>
        <begin position="842"/>
        <end position="874"/>
    </location>
</feature>
<dbReference type="Gene3D" id="1.50.10.20">
    <property type="match status" value="1"/>
</dbReference>
<dbReference type="InterPro" id="IPR011009">
    <property type="entry name" value="Kinase-like_dom_sf"/>
</dbReference>
<dbReference type="Proteomes" id="UP001501490">
    <property type="component" value="Unassembled WGS sequence"/>
</dbReference>
<dbReference type="InterPro" id="IPR057929">
    <property type="entry name" value="RamC_N"/>
</dbReference>
<dbReference type="Gene3D" id="1.10.510.10">
    <property type="entry name" value="Transferase(Phosphotransferase) domain 1"/>
    <property type="match status" value="1"/>
</dbReference>
<reference evidence="4" key="1">
    <citation type="journal article" date="2019" name="Int. J. Syst. Evol. Microbiol.">
        <title>The Global Catalogue of Microorganisms (GCM) 10K type strain sequencing project: providing services to taxonomists for standard genome sequencing and annotation.</title>
        <authorList>
            <consortium name="The Broad Institute Genomics Platform"/>
            <consortium name="The Broad Institute Genome Sequencing Center for Infectious Disease"/>
            <person name="Wu L."/>
            <person name="Ma J."/>
        </authorList>
    </citation>
    <scope>NUCLEOTIDE SEQUENCE [LARGE SCALE GENOMIC DNA]</scope>
    <source>
        <strain evidence="4">JCM 16929</strain>
    </source>
</reference>
<dbReference type="SUPFAM" id="SSF56112">
    <property type="entry name" value="Protein kinase-like (PK-like)"/>
    <property type="match status" value="1"/>
</dbReference>
<evidence type="ECO:0000256" key="1">
    <source>
        <dbReference type="SAM" id="MobiDB-lite"/>
    </source>
</evidence>
<evidence type="ECO:0000313" key="4">
    <source>
        <dbReference type="Proteomes" id="UP001501490"/>
    </source>
</evidence>
<dbReference type="SUPFAM" id="SSF158745">
    <property type="entry name" value="LanC-like"/>
    <property type="match status" value="1"/>
</dbReference>
<dbReference type="InterPro" id="IPR001245">
    <property type="entry name" value="Ser-Thr/Tyr_kinase_cat_dom"/>
</dbReference>
<evidence type="ECO:0000313" key="3">
    <source>
        <dbReference type="EMBL" id="GAA3625235.1"/>
    </source>
</evidence>
<proteinExistence type="predicted"/>
<dbReference type="CDD" id="cd04791">
    <property type="entry name" value="LanC_SerThrkinase"/>
    <property type="match status" value="1"/>
</dbReference>
<dbReference type="InterPro" id="IPR000719">
    <property type="entry name" value="Prot_kinase_dom"/>
</dbReference>
<name>A0ABP7A5N6_9ACTN</name>
<gene>
    <name evidence="3" type="primary">lanKC</name>
    <name evidence="3" type="ORF">GCM10022236_29460</name>
</gene>
<dbReference type="InterPro" id="IPR053524">
    <property type="entry name" value="Aerial_hyphae_peptide-synth"/>
</dbReference>
<organism evidence="3 4">
    <name type="scientific">Microlunatus ginsengisoli</name>
    <dbReference type="NCBI Taxonomy" id="363863"/>
    <lineage>
        <taxon>Bacteria</taxon>
        <taxon>Bacillati</taxon>
        <taxon>Actinomycetota</taxon>
        <taxon>Actinomycetes</taxon>
        <taxon>Propionibacteriales</taxon>
        <taxon>Propionibacteriaceae</taxon>
        <taxon>Microlunatus</taxon>
    </lineage>
</organism>
<dbReference type="InterPro" id="IPR007822">
    <property type="entry name" value="LANC-like"/>
</dbReference>
<dbReference type="PROSITE" id="PS50011">
    <property type="entry name" value="PROTEIN_KINASE_DOM"/>
    <property type="match status" value="1"/>
</dbReference>
<keyword evidence="4" id="KW-1185">Reference proteome</keyword>
<comment type="caution">
    <text evidence="3">The sequence shown here is derived from an EMBL/GenBank/DDBJ whole genome shotgun (WGS) entry which is preliminary data.</text>
</comment>
<dbReference type="SMART" id="SM00220">
    <property type="entry name" value="S_TKc"/>
    <property type="match status" value="1"/>
</dbReference>
<dbReference type="InterPro" id="IPR058053">
    <property type="entry name" value="RamC_C"/>
</dbReference>
<feature type="domain" description="Protein kinase" evidence="2">
    <location>
        <begin position="224"/>
        <end position="522"/>
    </location>
</feature>
<accession>A0ABP7A5N6</accession>
<dbReference type="Pfam" id="PF25816">
    <property type="entry name" value="RamC_N"/>
    <property type="match status" value="1"/>
</dbReference>
<dbReference type="EMBL" id="BAABAB010000021">
    <property type="protein sequence ID" value="GAA3625235.1"/>
    <property type="molecule type" value="Genomic_DNA"/>
</dbReference>
<dbReference type="Pfam" id="PF07714">
    <property type="entry name" value="PK_Tyr_Ser-Thr"/>
    <property type="match status" value="1"/>
</dbReference>
<sequence>MIGDAFLVADPDFFEAPERMDDSAELFEVARRPVPEGWGRATRGLWIGFQPNELRLPAQGWKVHLSVLPEQADEALRIVVEHCLGEGLAFKFLRSTRAHRLTNLKYATRGASGKLAAIYPENEDRLEALLDRLGPKLAGLAGPYVLGDLRWGAGPLYLRYGAFLDRWAAAEDDGEPTLVIERPDASCEPDRRDPVFRVPEWVSTPRVVEQALAAAAEVEASLPVQITDALHHSNAGGVYVGEDADGRAVVVKEARPWAGLDPTGRDAVGRLGHEANVLRRLDGSGVLPRCLGEFTAWEHHFLIEELVDGDSLHTYLTDHYPYLHPDPSAAELAAYTDWALGVGDDVAAALAAVHERGLVFADLHANNVMVRPDGSISLIDGELATDLDGGSPVLLGDPAFRHRDVRSGRALDDYALACLRLSVFVPLTGLLVWDPELAPATGGRAGVAERLVAAATELFPLPAGWGAGILAELRRVSGRSAAHLTTGAVERPARSAEDVPLERRLLQSTLAAATPERTDRLFPADPGVFSYGGHGLAYGAAGVVHAVATVAPDLLDPVHVDWLAERALRAEGPYGGLYAGTAGAAVVLAELGRPDEAFEVFVAARGKRHLDTTAGIFNGAAGHGLAALAIGDPALADAAVADAFALRALLAGEESGLTEPLEGGLLRGWSGIGLYFVRLYERIGDPRLLDDAASALRRELDGCLIDEAGALHVRDGGRILLYLGDGAIGVGLALQAYLRHRDDPDLAAALAAARRTCRIGVVLFGGLFNGRAGLLLGSALLLDGSERDEMTAVHRERLGWHLIDHPRGLSLPGDGLVRLSGDLATGAAGAALALHAARSRAARPQTSPAGSTGGWDLLPALGFGPQHPEGGESR</sequence>
<dbReference type="NCBIfam" id="NF038151">
    <property type="entry name" value="lanthi_synth_III"/>
    <property type="match status" value="1"/>
</dbReference>
<protein>
    <submittedName>
        <fullName evidence="3">Class III lanthionine synthetase LanKC</fullName>
    </submittedName>
</protein>
<dbReference type="RefSeq" id="WP_344805809.1">
    <property type="nucleotide sequence ID" value="NZ_BAABAB010000021.1"/>
</dbReference>
<evidence type="ECO:0000259" key="2">
    <source>
        <dbReference type="PROSITE" id="PS50011"/>
    </source>
</evidence>